<dbReference type="Proteomes" id="UP000316714">
    <property type="component" value="Unassembled WGS sequence"/>
</dbReference>
<reference evidence="3 4" key="1">
    <citation type="submission" date="2019-02" db="EMBL/GenBank/DDBJ databases">
        <title>Deep-cultivation of Planctomycetes and their phenomic and genomic characterization uncovers novel biology.</title>
        <authorList>
            <person name="Wiegand S."/>
            <person name="Jogler M."/>
            <person name="Boedeker C."/>
            <person name="Pinto D."/>
            <person name="Vollmers J."/>
            <person name="Rivas-Marin E."/>
            <person name="Kohn T."/>
            <person name="Peeters S.H."/>
            <person name="Heuer A."/>
            <person name="Rast P."/>
            <person name="Oberbeckmann S."/>
            <person name="Bunk B."/>
            <person name="Jeske O."/>
            <person name="Meyerdierks A."/>
            <person name="Storesund J.E."/>
            <person name="Kallscheuer N."/>
            <person name="Luecker S."/>
            <person name="Lage O.M."/>
            <person name="Pohl T."/>
            <person name="Merkel B.J."/>
            <person name="Hornburger P."/>
            <person name="Mueller R.-W."/>
            <person name="Bruemmer F."/>
            <person name="Labrenz M."/>
            <person name="Spormann A.M."/>
            <person name="Op Den Camp H."/>
            <person name="Overmann J."/>
            <person name="Amann R."/>
            <person name="Jetten M.S.M."/>
            <person name="Mascher T."/>
            <person name="Medema M.H."/>
            <person name="Devos D.P."/>
            <person name="Kaster A.-K."/>
            <person name="Ovreas L."/>
            <person name="Rohde M."/>
            <person name="Galperin M.Y."/>
            <person name="Jogler C."/>
        </authorList>
    </citation>
    <scope>NUCLEOTIDE SEQUENCE [LARGE SCALE GENOMIC DNA]</scope>
    <source>
        <strain evidence="3 4">KOR34</strain>
    </source>
</reference>
<dbReference type="InterPro" id="IPR015424">
    <property type="entry name" value="PyrdxlP-dep_Trfase"/>
</dbReference>
<dbReference type="PANTHER" id="PTHR43586:SF15">
    <property type="entry name" value="BLR3095 PROTEIN"/>
    <property type="match status" value="1"/>
</dbReference>
<evidence type="ECO:0000313" key="3">
    <source>
        <dbReference type="EMBL" id="TWT33484.1"/>
    </source>
</evidence>
<gene>
    <name evidence="3" type="primary">csd_3</name>
    <name evidence="3" type="ORF">KOR34_33160</name>
</gene>
<comment type="caution">
    <text evidence="3">The sequence shown here is derived from an EMBL/GenBank/DDBJ whole genome shotgun (WGS) entry which is preliminary data.</text>
</comment>
<dbReference type="RefSeq" id="WP_228714666.1">
    <property type="nucleotide sequence ID" value="NZ_SIHJ01000002.1"/>
</dbReference>
<dbReference type="InterPro" id="IPR015421">
    <property type="entry name" value="PyrdxlP-dep_Trfase_major"/>
</dbReference>
<feature type="domain" description="Aminotransferase class V" evidence="2">
    <location>
        <begin position="25"/>
        <end position="380"/>
    </location>
</feature>
<dbReference type="Pfam" id="PF00266">
    <property type="entry name" value="Aminotran_5"/>
    <property type="match status" value="1"/>
</dbReference>
<keyword evidence="4" id="KW-1185">Reference proteome</keyword>
<proteinExistence type="predicted"/>
<accession>A0A5C5V4K9</accession>
<name>A0A5C5V4K9_9BACT</name>
<dbReference type="InterPro" id="IPR015422">
    <property type="entry name" value="PyrdxlP-dep_Trfase_small"/>
</dbReference>
<dbReference type="GO" id="GO:0031071">
    <property type="term" value="F:cysteine desulfurase activity"/>
    <property type="evidence" value="ECO:0007669"/>
    <property type="project" value="UniProtKB-EC"/>
</dbReference>
<dbReference type="EC" id="2.8.1.7" evidence="3"/>
<sequence>MSHDSIAALRDAFRQLMPVTERYAYLDHAAVAPLPRPAAEAIGRWLTQATQQGDVVWPDWAKQLEATRAAAAKLISAKPEEVALVPSTTHGISLVAEGLDWRQGDNVVTLADEFPSNLYPWMHQQDRGVEVRTVETDNGRVDLDALRNAVDDRTRVVSVSWVGYKTGYRQPIDDIAEIAHAAGALFFVDAIQGMGVAPLDVSRTPIDFLAADGHKWMLGPEGAGVAYFRQDRLDLLRPFGVGWNSVTGRHDFNHIELKLRAEAARFEGGSANMVGMIGLGASLKLLTDRPTEEFRQSILATSDYACERLQAIGATVVSHRAAAPNGHDPRTGIVAFELPGRDPMEARRRCLEERVVLSCRGGRLRIAIHAYNNQSDIDRLIDAIAQPST</sequence>
<keyword evidence="3" id="KW-0808">Transferase</keyword>
<evidence type="ECO:0000256" key="1">
    <source>
        <dbReference type="ARBA" id="ARBA00022898"/>
    </source>
</evidence>
<organism evidence="3 4">
    <name type="scientific">Posidoniimonas corsicana</name>
    <dbReference type="NCBI Taxonomy" id="1938618"/>
    <lineage>
        <taxon>Bacteria</taxon>
        <taxon>Pseudomonadati</taxon>
        <taxon>Planctomycetota</taxon>
        <taxon>Planctomycetia</taxon>
        <taxon>Pirellulales</taxon>
        <taxon>Lacipirellulaceae</taxon>
        <taxon>Posidoniimonas</taxon>
    </lineage>
</organism>
<evidence type="ECO:0000313" key="4">
    <source>
        <dbReference type="Proteomes" id="UP000316714"/>
    </source>
</evidence>
<dbReference type="InterPro" id="IPR000192">
    <property type="entry name" value="Aminotrans_V_dom"/>
</dbReference>
<dbReference type="AlphaFoldDB" id="A0A5C5V4K9"/>
<dbReference type="SUPFAM" id="SSF53383">
    <property type="entry name" value="PLP-dependent transferases"/>
    <property type="match status" value="1"/>
</dbReference>
<dbReference type="PANTHER" id="PTHR43586">
    <property type="entry name" value="CYSTEINE DESULFURASE"/>
    <property type="match status" value="1"/>
</dbReference>
<dbReference type="EMBL" id="SIHJ01000002">
    <property type="protein sequence ID" value="TWT33484.1"/>
    <property type="molecule type" value="Genomic_DNA"/>
</dbReference>
<dbReference type="Gene3D" id="3.40.640.10">
    <property type="entry name" value="Type I PLP-dependent aspartate aminotransferase-like (Major domain)"/>
    <property type="match status" value="1"/>
</dbReference>
<protein>
    <submittedName>
        <fullName evidence="3">Putative cysteine desulfurase</fullName>
        <ecNumber evidence="3">2.8.1.7</ecNumber>
    </submittedName>
</protein>
<dbReference type="Gene3D" id="3.90.1150.10">
    <property type="entry name" value="Aspartate Aminotransferase, domain 1"/>
    <property type="match status" value="1"/>
</dbReference>
<keyword evidence="1" id="KW-0663">Pyridoxal phosphate</keyword>
<evidence type="ECO:0000259" key="2">
    <source>
        <dbReference type="Pfam" id="PF00266"/>
    </source>
</evidence>